<sequence length="361" mass="39879">MRLSFITLALVSTLVLAAPQVEEKGDDTVQLCATHASSEDYKLAERAVAKALEMEKNSEKAILKAQLKTLGNIKNAKEDSDRIIKNSKSLGVEEYDEYDVDDLTEEDSLKTRPVPTAKSTSSSSKYEGDSNEDEEKPAIPIVRVFFNIVMANRTFEGGNIPDQMILRQMIVLNDNYRGSGLTFKLAGVTRILNLDWFTNVGFDTPQEDAMKRRLHRGDATTLNVYTVGFVTTPGLLGYATFPWSYKDDSLNDGVVLLFKSLPGGGLLNYNLGRTLVHEVGHWLGLFHTFEGGCFGIGDGVADTPPEAKPAVGCPVGRDTCRSAGVDPIHNYMDYTFDACQNQFTRGQIRRARQISSIYRGL</sequence>
<evidence type="ECO:0000256" key="7">
    <source>
        <dbReference type="ARBA" id="ARBA00023049"/>
    </source>
</evidence>
<evidence type="ECO:0000256" key="1">
    <source>
        <dbReference type="ARBA" id="ARBA00008721"/>
    </source>
</evidence>
<feature type="domain" description="Peptidase M43 pregnancy-associated plasma-A" evidence="11">
    <location>
        <begin position="268"/>
        <end position="353"/>
    </location>
</feature>
<evidence type="ECO:0000256" key="9">
    <source>
        <dbReference type="SAM" id="MobiDB-lite"/>
    </source>
</evidence>
<dbReference type="GO" id="GO:0046872">
    <property type="term" value="F:metal ion binding"/>
    <property type="evidence" value="ECO:0007669"/>
    <property type="project" value="UniProtKB-KW"/>
</dbReference>
<dbReference type="CDD" id="cd04275">
    <property type="entry name" value="ZnMc_pappalysin_like"/>
    <property type="match status" value="1"/>
</dbReference>
<keyword evidence="3" id="KW-0479">Metal-binding</keyword>
<keyword evidence="4 10" id="KW-0732">Signal</keyword>
<dbReference type="InterPro" id="IPR024079">
    <property type="entry name" value="MetalloPept_cat_dom_sf"/>
</dbReference>
<dbReference type="PANTHER" id="PTHR47466:SF1">
    <property type="entry name" value="METALLOPROTEASE MEP1 (AFU_ORTHOLOGUE AFUA_1G07730)-RELATED"/>
    <property type="match status" value="1"/>
</dbReference>
<dbReference type="EMBL" id="KZ302016">
    <property type="protein sequence ID" value="PFH49914.1"/>
    <property type="molecule type" value="Genomic_DNA"/>
</dbReference>
<dbReference type="OrthoDB" id="536211at2759"/>
<accession>A0A2A9NKQ1</accession>
<dbReference type="InterPro" id="IPR008754">
    <property type="entry name" value="Peptidase_M43"/>
</dbReference>
<keyword evidence="7" id="KW-0482">Metalloprotease</keyword>
<dbReference type="STRING" id="703135.A0A2A9NKQ1"/>
<keyword evidence="13" id="KW-1185">Reference proteome</keyword>
<comment type="similarity">
    <text evidence="1">Belongs to the peptidase M43B family.</text>
</comment>
<keyword evidence="2" id="KW-0645">Protease</keyword>
<dbReference type="Gene3D" id="3.40.390.10">
    <property type="entry name" value="Collagenase (Catalytic Domain)"/>
    <property type="match status" value="1"/>
</dbReference>
<keyword evidence="8" id="KW-1015">Disulfide bond</keyword>
<evidence type="ECO:0000313" key="12">
    <source>
        <dbReference type="EMBL" id="PFH49914.1"/>
    </source>
</evidence>
<keyword evidence="6" id="KW-0862">Zinc</keyword>
<evidence type="ECO:0000313" key="13">
    <source>
        <dbReference type="Proteomes" id="UP000242287"/>
    </source>
</evidence>
<name>A0A2A9NKQ1_9AGAR</name>
<dbReference type="Proteomes" id="UP000242287">
    <property type="component" value="Unassembled WGS sequence"/>
</dbReference>
<dbReference type="PANTHER" id="PTHR47466">
    <property type="match status" value="1"/>
</dbReference>
<feature type="chain" id="PRO_5012428093" description="Peptidase M43 pregnancy-associated plasma-A domain-containing protein" evidence="10">
    <location>
        <begin position="18"/>
        <end position="361"/>
    </location>
</feature>
<organism evidence="12 13">
    <name type="scientific">Amanita thiersii Skay4041</name>
    <dbReference type="NCBI Taxonomy" id="703135"/>
    <lineage>
        <taxon>Eukaryota</taxon>
        <taxon>Fungi</taxon>
        <taxon>Dikarya</taxon>
        <taxon>Basidiomycota</taxon>
        <taxon>Agaricomycotina</taxon>
        <taxon>Agaricomycetes</taxon>
        <taxon>Agaricomycetidae</taxon>
        <taxon>Agaricales</taxon>
        <taxon>Pluteineae</taxon>
        <taxon>Amanitaceae</taxon>
        <taxon>Amanita</taxon>
    </lineage>
</organism>
<evidence type="ECO:0000256" key="4">
    <source>
        <dbReference type="ARBA" id="ARBA00022729"/>
    </source>
</evidence>
<feature type="region of interest" description="Disordered" evidence="9">
    <location>
        <begin position="103"/>
        <end position="134"/>
    </location>
</feature>
<evidence type="ECO:0000256" key="5">
    <source>
        <dbReference type="ARBA" id="ARBA00022801"/>
    </source>
</evidence>
<dbReference type="GO" id="GO:0008237">
    <property type="term" value="F:metallopeptidase activity"/>
    <property type="evidence" value="ECO:0007669"/>
    <property type="project" value="UniProtKB-KW"/>
</dbReference>
<evidence type="ECO:0000256" key="6">
    <source>
        <dbReference type="ARBA" id="ARBA00022833"/>
    </source>
</evidence>
<evidence type="ECO:0000256" key="2">
    <source>
        <dbReference type="ARBA" id="ARBA00022670"/>
    </source>
</evidence>
<gene>
    <name evidence="12" type="ORF">AMATHDRAFT_62202</name>
</gene>
<protein>
    <recommendedName>
        <fullName evidence="11">Peptidase M43 pregnancy-associated plasma-A domain-containing protein</fullName>
    </recommendedName>
</protein>
<keyword evidence="5" id="KW-0378">Hydrolase</keyword>
<dbReference type="AlphaFoldDB" id="A0A2A9NKQ1"/>
<dbReference type="GO" id="GO:0006508">
    <property type="term" value="P:proteolysis"/>
    <property type="evidence" value="ECO:0007669"/>
    <property type="project" value="UniProtKB-KW"/>
</dbReference>
<evidence type="ECO:0000256" key="10">
    <source>
        <dbReference type="SAM" id="SignalP"/>
    </source>
</evidence>
<dbReference type="Pfam" id="PF05572">
    <property type="entry name" value="Peptidase_M43"/>
    <property type="match status" value="1"/>
</dbReference>
<reference evidence="12 13" key="1">
    <citation type="submission" date="2014-02" db="EMBL/GenBank/DDBJ databases">
        <title>Transposable element dynamics among asymbiotic and ectomycorrhizal Amanita fungi.</title>
        <authorList>
            <consortium name="DOE Joint Genome Institute"/>
            <person name="Hess J."/>
            <person name="Skrede I."/>
            <person name="Wolfe B."/>
            <person name="LaButti K."/>
            <person name="Ohm R.A."/>
            <person name="Grigoriev I.V."/>
            <person name="Pringle A."/>
        </authorList>
    </citation>
    <scope>NUCLEOTIDE SEQUENCE [LARGE SCALE GENOMIC DNA]</scope>
    <source>
        <strain evidence="12 13">SKay4041</strain>
    </source>
</reference>
<dbReference type="SUPFAM" id="SSF55486">
    <property type="entry name" value="Metalloproteases ('zincins'), catalytic domain"/>
    <property type="match status" value="1"/>
</dbReference>
<proteinExistence type="inferred from homology"/>
<evidence type="ECO:0000256" key="3">
    <source>
        <dbReference type="ARBA" id="ARBA00022723"/>
    </source>
</evidence>
<evidence type="ECO:0000259" key="11">
    <source>
        <dbReference type="Pfam" id="PF05572"/>
    </source>
</evidence>
<evidence type="ECO:0000256" key="8">
    <source>
        <dbReference type="ARBA" id="ARBA00023157"/>
    </source>
</evidence>
<feature type="signal peptide" evidence="10">
    <location>
        <begin position="1"/>
        <end position="17"/>
    </location>
</feature>